<keyword evidence="5" id="KW-1185">Reference proteome</keyword>
<evidence type="ECO:0000259" key="3">
    <source>
        <dbReference type="PROSITE" id="PS50887"/>
    </source>
</evidence>
<dbReference type="InterPro" id="IPR029787">
    <property type="entry name" value="Nucleotide_cyclase"/>
</dbReference>
<dbReference type="NCBIfam" id="TIGR00254">
    <property type="entry name" value="GGDEF"/>
    <property type="match status" value="1"/>
</dbReference>
<evidence type="ECO:0000256" key="2">
    <source>
        <dbReference type="ARBA" id="ARBA00034247"/>
    </source>
</evidence>
<proteinExistence type="predicted"/>
<comment type="caution">
    <text evidence="4">The sequence shown here is derived from an EMBL/GenBank/DDBJ whole genome shotgun (WGS) entry which is preliminary data.</text>
</comment>
<protein>
    <recommendedName>
        <fullName evidence="1">diguanylate cyclase</fullName>
        <ecNumber evidence="1">2.7.7.65</ecNumber>
    </recommendedName>
</protein>
<dbReference type="GO" id="GO:0005886">
    <property type="term" value="C:plasma membrane"/>
    <property type="evidence" value="ECO:0007669"/>
    <property type="project" value="TreeGrafter"/>
</dbReference>
<dbReference type="Proteomes" id="UP000503840">
    <property type="component" value="Unassembled WGS sequence"/>
</dbReference>
<dbReference type="Pfam" id="PF00990">
    <property type="entry name" value="GGDEF"/>
    <property type="match status" value="1"/>
</dbReference>
<comment type="catalytic activity">
    <reaction evidence="2">
        <text>2 GTP = 3',3'-c-di-GMP + 2 diphosphate</text>
        <dbReference type="Rhea" id="RHEA:24898"/>
        <dbReference type="ChEBI" id="CHEBI:33019"/>
        <dbReference type="ChEBI" id="CHEBI:37565"/>
        <dbReference type="ChEBI" id="CHEBI:58805"/>
        <dbReference type="EC" id="2.7.7.65"/>
    </reaction>
</comment>
<dbReference type="GO" id="GO:0052621">
    <property type="term" value="F:diguanylate cyclase activity"/>
    <property type="evidence" value="ECO:0007669"/>
    <property type="project" value="UniProtKB-EC"/>
</dbReference>
<reference evidence="4 5" key="1">
    <citation type="submission" date="2020-05" db="EMBL/GenBank/DDBJ databases">
        <title>Draft genome sequence of Desulfovibrio sp. strain HN2T.</title>
        <authorList>
            <person name="Ueno A."/>
            <person name="Tamazawa S."/>
            <person name="Tamamura S."/>
            <person name="Murakami T."/>
            <person name="Kiyama T."/>
            <person name="Inomata H."/>
            <person name="Amano Y."/>
            <person name="Miyakawa K."/>
            <person name="Tamaki H."/>
            <person name="Naganuma T."/>
            <person name="Kaneko K."/>
        </authorList>
    </citation>
    <scope>NUCLEOTIDE SEQUENCE [LARGE SCALE GENOMIC DNA]</scope>
    <source>
        <strain evidence="4 5">HN2</strain>
    </source>
</reference>
<dbReference type="CDD" id="cd01949">
    <property type="entry name" value="GGDEF"/>
    <property type="match status" value="1"/>
</dbReference>
<dbReference type="GO" id="GO:0043709">
    <property type="term" value="P:cell adhesion involved in single-species biofilm formation"/>
    <property type="evidence" value="ECO:0007669"/>
    <property type="project" value="TreeGrafter"/>
</dbReference>
<evidence type="ECO:0000313" key="4">
    <source>
        <dbReference type="EMBL" id="GFM33797.1"/>
    </source>
</evidence>
<dbReference type="EC" id="2.7.7.65" evidence="1"/>
<dbReference type="Gene3D" id="3.30.70.270">
    <property type="match status" value="1"/>
</dbReference>
<dbReference type="PANTHER" id="PTHR45138:SF9">
    <property type="entry name" value="DIGUANYLATE CYCLASE DGCM-RELATED"/>
    <property type="match status" value="1"/>
</dbReference>
<dbReference type="InterPro" id="IPR043128">
    <property type="entry name" value="Rev_trsase/Diguanyl_cyclase"/>
</dbReference>
<feature type="domain" description="GGDEF" evidence="3">
    <location>
        <begin position="129"/>
        <end position="264"/>
    </location>
</feature>
<dbReference type="InterPro" id="IPR050469">
    <property type="entry name" value="Diguanylate_Cyclase"/>
</dbReference>
<organism evidence="4 5">
    <name type="scientific">Desulfovibrio subterraneus</name>
    <dbReference type="NCBI Taxonomy" id="2718620"/>
    <lineage>
        <taxon>Bacteria</taxon>
        <taxon>Pseudomonadati</taxon>
        <taxon>Thermodesulfobacteriota</taxon>
        <taxon>Desulfovibrionia</taxon>
        <taxon>Desulfovibrionales</taxon>
        <taxon>Desulfovibrionaceae</taxon>
        <taxon>Desulfovibrio</taxon>
    </lineage>
</organism>
<dbReference type="PROSITE" id="PS50887">
    <property type="entry name" value="GGDEF"/>
    <property type="match status" value="1"/>
</dbReference>
<dbReference type="FunFam" id="3.30.70.270:FF:000001">
    <property type="entry name" value="Diguanylate cyclase domain protein"/>
    <property type="match status" value="1"/>
</dbReference>
<name>A0A7J0BJA5_9BACT</name>
<sequence>MQKIKTYGSRDIPEDLRPLSCELDSLRDLLLQLARERTDGPKDGLIAVTRMLSGVTVEQWNDVAKLYGLQEWLALSLDESACLNLNNLLNALEDLAHQSEHDPLTGLENRRAFNRKMQMEAERVERSNSTVSLVIIDIDNFKNVNDTYGHPCGDEVLCGLADVLIEAKRVYDVAARLGGEEFALLLPGASALKTKSMVERVLQQFSEQKFGCENHEPFSCTFSAGVACMNGRGSTSITQLMELADKALYEAKTSGKNCVHVARQKPDFEYDRSTMVHSNEKQFLFSGTD</sequence>
<dbReference type="PANTHER" id="PTHR45138">
    <property type="entry name" value="REGULATORY COMPONENTS OF SENSORY TRANSDUCTION SYSTEM"/>
    <property type="match status" value="1"/>
</dbReference>
<dbReference type="RefSeq" id="WP_174405435.1">
    <property type="nucleotide sequence ID" value="NZ_BLVO01000013.1"/>
</dbReference>
<dbReference type="GO" id="GO:1902201">
    <property type="term" value="P:negative regulation of bacterial-type flagellum-dependent cell motility"/>
    <property type="evidence" value="ECO:0007669"/>
    <property type="project" value="TreeGrafter"/>
</dbReference>
<dbReference type="AlphaFoldDB" id="A0A7J0BJA5"/>
<dbReference type="EMBL" id="BLVO01000013">
    <property type="protein sequence ID" value="GFM33797.1"/>
    <property type="molecule type" value="Genomic_DNA"/>
</dbReference>
<accession>A0A7J0BJA5</accession>
<dbReference type="InterPro" id="IPR000160">
    <property type="entry name" value="GGDEF_dom"/>
</dbReference>
<dbReference type="SMART" id="SM00267">
    <property type="entry name" value="GGDEF"/>
    <property type="match status" value="1"/>
</dbReference>
<evidence type="ECO:0000256" key="1">
    <source>
        <dbReference type="ARBA" id="ARBA00012528"/>
    </source>
</evidence>
<gene>
    <name evidence="4" type="ORF">DSM101010T_21620</name>
</gene>
<dbReference type="SUPFAM" id="SSF55073">
    <property type="entry name" value="Nucleotide cyclase"/>
    <property type="match status" value="1"/>
</dbReference>
<evidence type="ECO:0000313" key="5">
    <source>
        <dbReference type="Proteomes" id="UP000503840"/>
    </source>
</evidence>